<name>A0A8S5PII7_9CAUD</name>
<accession>A0A8S5PII7</accession>
<organism evidence="2">
    <name type="scientific">Siphoviridae sp. ctwIa5</name>
    <dbReference type="NCBI Taxonomy" id="2825729"/>
    <lineage>
        <taxon>Viruses</taxon>
        <taxon>Duplodnaviria</taxon>
        <taxon>Heunggongvirae</taxon>
        <taxon>Uroviricota</taxon>
        <taxon>Caudoviricetes</taxon>
    </lineage>
</organism>
<dbReference type="EMBL" id="BK015430">
    <property type="protein sequence ID" value="DAE06209.1"/>
    <property type="molecule type" value="Genomic_DNA"/>
</dbReference>
<dbReference type="SUPFAM" id="SSF49265">
    <property type="entry name" value="Fibronectin type III"/>
    <property type="match status" value="2"/>
</dbReference>
<proteinExistence type="predicted"/>
<dbReference type="Gene3D" id="2.60.40.10">
    <property type="entry name" value="Immunoglobulins"/>
    <property type="match status" value="2"/>
</dbReference>
<evidence type="ECO:0000313" key="2">
    <source>
        <dbReference type="EMBL" id="DAE06209.1"/>
    </source>
</evidence>
<feature type="domain" description="Fibronectin type-III" evidence="1">
    <location>
        <begin position="130"/>
        <end position="224"/>
    </location>
</feature>
<dbReference type="InterPro" id="IPR036116">
    <property type="entry name" value="FN3_sf"/>
</dbReference>
<dbReference type="InterPro" id="IPR003961">
    <property type="entry name" value="FN3_dom"/>
</dbReference>
<sequence>MAYAETKRNNVKYYGVSLSTWVENIDDSTARIHWSAAVDFGDWFWYGVRLHVKVGGVWRASGDGYTTSSGQRAVTVSGYTDAARRDDDYGVWVEAYTESVSVGGYGGVESVTSCGESAGIPKIPAYKPDAPTDLVVTESTDGSTALEWVNHPDDGARKYYEGVNVYRHTDDGPTENPYNQGTISNWRDATTSANRFYDYDVRARWRGGVSEMSNKVRVFKTPAPPASVSFARSGDGEVSLIVRGPDIPWWISGFKVRATSDGGKTYISRILAADKQEPGVWVMTDPSAVAGERVVYEVCTYRDKPVAGSGDTICSAWTASNAVATICPPYAPTVSGLDPAYPTGTTATVSWSRNHPDGTAQTAAQVELVKPGGASAVADIAGAASTASLALADKGTYRLRVRTKGSDPSWGAWSQYSSFTVADPPQAFFTTPAEDGDAVVELPLDIAWEAADETGIASQRLRIISASASVLDADVGASARTYSVATGLSNETLYTLEITVRGGSGLAATFTRTFATEWLVPAAPIVSVTYSDDYAATVTVRDGVSEYAVDCHRLRGPMALTESGNIRFTGGVAIRGTKAVLHDLPPCQSFDVIRVLPDGSRRTLATGLKQGQSVIDRLPPLNAAFAYVAVGHSASGTVSTTEVETSCACRGYAFNFDAGATTVVAGTVGVGGPPVYSRGYDHDVVQYHFFGSPGGLPMGFTSSKLNVPENWEFGVRAEDIERVSALFLANSHCWARTNDGERAFVSLSPNITRSSPGWYRVSLTTKREVWREPNA</sequence>
<dbReference type="InterPro" id="IPR013783">
    <property type="entry name" value="Ig-like_fold"/>
</dbReference>
<evidence type="ECO:0000259" key="1">
    <source>
        <dbReference type="PROSITE" id="PS50853"/>
    </source>
</evidence>
<dbReference type="PROSITE" id="PS50853">
    <property type="entry name" value="FN3"/>
    <property type="match status" value="1"/>
</dbReference>
<protein>
    <submittedName>
        <fullName evidence="2">Fibronectin domain protein</fullName>
    </submittedName>
</protein>
<reference evidence="2" key="1">
    <citation type="journal article" date="2021" name="Proc. Natl. Acad. Sci. U.S.A.">
        <title>A Catalog of Tens of Thousands of Viruses from Human Metagenomes Reveals Hidden Associations with Chronic Diseases.</title>
        <authorList>
            <person name="Tisza M.J."/>
            <person name="Buck C.B."/>
        </authorList>
    </citation>
    <scope>NUCLEOTIDE SEQUENCE</scope>
    <source>
        <strain evidence="2">CtwIa5</strain>
    </source>
</reference>